<name>A0A3G8H5H7_9BURK</name>
<sequence>MQKLRPRHMLAAGALALISVSALAQTTPGPRDPYTQGSAAPISGTYDPNTSGARAGDKFDPYSQGADRATRQDLAPQPQAQTYQRQSYQNTVAPPARPDRMAGAYRGDMRWNGPLLGNRLGPRSLYLDGA</sequence>
<proteinExistence type="predicted"/>
<dbReference type="OrthoDB" id="8965664at2"/>
<dbReference type="KEGG" id="cpau:EHF44_20190"/>
<evidence type="ECO:0000256" key="1">
    <source>
        <dbReference type="SAM" id="MobiDB-lite"/>
    </source>
</evidence>
<keyword evidence="3" id="KW-0540">Nuclease</keyword>
<gene>
    <name evidence="3" type="ORF">EHF44_20190</name>
</gene>
<accession>A0A3G8H5H7</accession>
<feature type="signal peptide" evidence="2">
    <location>
        <begin position="1"/>
        <end position="24"/>
    </location>
</feature>
<organism evidence="3 4">
    <name type="scientific">Cupriavidus pauculus</name>
    <dbReference type="NCBI Taxonomy" id="82633"/>
    <lineage>
        <taxon>Bacteria</taxon>
        <taxon>Pseudomonadati</taxon>
        <taxon>Pseudomonadota</taxon>
        <taxon>Betaproteobacteria</taxon>
        <taxon>Burkholderiales</taxon>
        <taxon>Burkholderiaceae</taxon>
        <taxon>Cupriavidus</taxon>
    </lineage>
</organism>
<feature type="compositionally biased region" description="Polar residues" evidence="1">
    <location>
        <begin position="78"/>
        <end position="92"/>
    </location>
</feature>
<evidence type="ECO:0000313" key="3">
    <source>
        <dbReference type="EMBL" id="AZG15781.1"/>
    </source>
</evidence>
<dbReference type="AlphaFoldDB" id="A0A3G8H5H7"/>
<dbReference type="Proteomes" id="UP000270411">
    <property type="component" value="Chromosome 2"/>
</dbReference>
<keyword evidence="2" id="KW-0732">Signal</keyword>
<evidence type="ECO:0000256" key="2">
    <source>
        <dbReference type="SAM" id="SignalP"/>
    </source>
</evidence>
<feature type="chain" id="PRO_5017963845" evidence="2">
    <location>
        <begin position="25"/>
        <end position="130"/>
    </location>
</feature>
<keyword evidence="3" id="KW-0378">Hydrolase</keyword>
<dbReference type="RefSeq" id="WP_124685513.1">
    <property type="nucleotide sequence ID" value="NZ_CP033970.1"/>
</dbReference>
<dbReference type="EMBL" id="CP033970">
    <property type="protein sequence ID" value="AZG15781.1"/>
    <property type="molecule type" value="Genomic_DNA"/>
</dbReference>
<keyword evidence="3" id="KW-0255">Endonuclease</keyword>
<reference evidence="4" key="1">
    <citation type="submission" date="2018-11" db="EMBL/GenBank/DDBJ databases">
        <title>FDA dAtabase for Regulatory Grade micrObial Sequences (FDA-ARGOS): Supporting development and validation of Infectious Disease Dx tests.</title>
        <authorList>
            <person name="Goldberg B."/>
            <person name="Campos J."/>
            <person name="Tallon L."/>
            <person name="Sadzewicz L."/>
            <person name="Zhao X."/>
            <person name="Vavikolanu K."/>
            <person name="Mehta A."/>
            <person name="Aluvathingal J."/>
            <person name="Nadendla S."/>
            <person name="Geyer C."/>
            <person name="Nandy P."/>
            <person name="Yan Y."/>
            <person name="Sichtig H."/>
        </authorList>
    </citation>
    <scope>NUCLEOTIDE SEQUENCE [LARGE SCALE GENOMIC DNA]</scope>
    <source>
        <strain evidence="4">FDAARGOS_614</strain>
    </source>
</reference>
<dbReference type="GO" id="GO:0004519">
    <property type="term" value="F:endonuclease activity"/>
    <property type="evidence" value="ECO:0007669"/>
    <property type="project" value="UniProtKB-KW"/>
</dbReference>
<evidence type="ECO:0000313" key="4">
    <source>
        <dbReference type="Proteomes" id="UP000270411"/>
    </source>
</evidence>
<protein>
    <submittedName>
        <fullName evidence="3">Endonuclease</fullName>
    </submittedName>
</protein>
<feature type="region of interest" description="Disordered" evidence="1">
    <location>
        <begin position="25"/>
        <end position="130"/>
    </location>
</feature>